<keyword evidence="7" id="KW-0315">Glutamine amidotransferase</keyword>
<proteinExistence type="inferred from homology"/>
<dbReference type="KEGG" id="ret:RHE_CH03620"/>
<comment type="catalytic activity">
    <reaction evidence="2">
        <text>4-(gamma-L-glutamylamino)butanoate + H2O = 4-aminobutanoate + L-glutamate</text>
        <dbReference type="Rhea" id="RHEA:19737"/>
        <dbReference type="ChEBI" id="CHEBI:15377"/>
        <dbReference type="ChEBI" id="CHEBI:29985"/>
        <dbReference type="ChEBI" id="CHEBI:58800"/>
        <dbReference type="ChEBI" id="CHEBI:59888"/>
        <dbReference type="EC" id="3.5.1.94"/>
    </reaction>
</comment>
<sequence>MTLRGQSIPTRSEGRAKHGGGRDSSFSLLAFGIRIAIGSARGAYQNQQLSASPGTAAPFTAQLVIGQSQALTSPPFWRQKRRAEDFTGANMTKPIVAIPADIRSFDGATWHAVQHQYLSAALNAAGVMAFLIPAFEAGYDPDAVLDRIDGLLVSGSASNVHPSLYGAEATDRDGPFDPARDATSLPLICRAIDRAIPLLAICRGIQELNVALGGSLASEIHEQPGIWDHRRPEGVDRDGMYAIRQTVHIKEGSCIADILGPGDIRVNSLHRQAIARTAPRLQVEATAEDGTVEAVSVIDAKAFAVGVQWHPEYWAETDKASNKLFAAFGEAVRSYAAGKPPTVAAQAIV</sequence>
<feature type="compositionally biased region" description="Polar residues" evidence="6">
    <location>
        <begin position="1"/>
        <end position="10"/>
    </location>
</feature>
<dbReference type="AlphaFoldDB" id="Q2K461"/>
<dbReference type="Gene3D" id="3.40.50.880">
    <property type="match status" value="1"/>
</dbReference>
<reference evidence="7 8" key="1">
    <citation type="journal article" date="2006" name="Proc. Natl. Acad. Sci. U.S.A.">
        <title>The partitioned Rhizobium etli genome: genetic and metabolic redundancy in seven interacting replicons.</title>
        <authorList>
            <person name="Gonzalez V."/>
            <person name="Santamaria R.I."/>
            <person name="Bustos P."/>
            <person name="Hernandez-Gonzalez I."/>
            <person name="Medrano-Soto A."/>
            <person name="Moreno-Hagelsieb G."/>
            <person name="Janga S.C."/>
            <person name="Ramirez M.A."/>
            <person name="Jimenez-Jacinto V."/>
            <person name="Collado-Vides J."/>
            <person name="Davila G."/>
        </authorList>
    </citation>
    <scope>NUCLEOTIDE SEQUENCE [LARGE SCALE GENOMIC DNA]</scope>
    <source>
        <strain evidence="8">ATCC 51251 / DSM 11541 / JCM 21823 / NBRC 15573 / CFN 42</strain>
    </source>
</reference>
<feature type="region of interest" description="Disordered" evidence="6">
    <location>
        <begin position="1"/>
        <end position="21"/>
    </location>
</feature>
<evidence type="ECO:0000256" key="2">
    <source>
        <dbReference type="ARBA" id="ARBA00052718"/>
    </source>
</evidence>
<dbReference type="SUPFAM" id="SSF52317">
    <property type="entry name" value="Class I glutamine amidotransferase-like"/>
    <property type="match status" value="1"/>
</dbReference>
<evidence type="ECO:0000313" key="7">
    <source>
        <dbReference type="EMBL" id="ABC92375.1"/>
    </source>
</evidence>
<dbReference type="CDD" id="cd01745">
    <property type="entry name" value="GATase1_2"/>
    <property type="match status" value="1"/>
</dbReference>
<name>Q2K461_RHIEC</name>
<dbReference type="EC" id="3.5.1.94" evidence="5"/>
<keyword evidence="8" id="KW-1185">Reference proteome</keyword>
<gene>
    <name evidence="7" type="ordered locus">RHE_CH03620</name>
</gene>
<evidence type="ECO:0000256" key="4">
    <source>
        <dbReference type="ARBA" id="ARBA00060634"/>
    </source>
</evidence>
<dbReference type="InterPro" id="IPR029062">
    <property type="entry name" value="Class_I_gatase-like"/>
</dbReference>
<evidence type="ECO:0000256" key="6">
    <source>
        <dbReference type="SAM" id="MobiDB-lite"/>
    </source>
</evidence>
<dbReference type="PANTHER" id="PTHR43235:SF1">
    <property type="entry name" value="GLUTAMINE AMIDOTRANSFERASE PB2B2.05-RELATED"/>
    <property type="match status" value="1"/>
</dbReference>
<protein>
    <recommendedName>
        <fullName evidence="5">gamma-glutamyl-gamma-aminobutyrate hydrolase</fullName>
        <ecNumber evidence="5">3.5.1.94</ecNumber>
    </recommendedName>
</protein>
<dbReference type="FunFam" id="3.40.50.880:FF:000030">
    <property type="entry name" value="Gamma-glutamyl-gamma-aminobutyrate hydrolase PuuD"/>
    <property type="match status" value="1"/>
</dbReference>
<dbReference type="InterPro" id="IPR044668">
    <property type="entry name" value="PuuD-like"/>
</dbReference>
<dbReference type="Proteomes" id="UP000001936">
    <property type="component" value="Chromosome"/>
</dbReference>
<dbReference type="InterPro" id="IPR011697">
    <property type="entry name" value="Peptidase_C26"/>
</dbReference>
<dbReference type="HOGENOM" id="CLU_030756_0_0_5"/>
<dbReference type="GO" id="GO:0033969">
    <property type="term" value="F:gamma-glutamyl-gamma-aminobutyrate hydrolase activity"/>
    <property type="evidence" value="ECO:0007669"/>
    <property type="project" value="UniProtKB-EC"/>
</dbReference>
<dbReference type="EMBL" id="CP000133">
    <property type="protein sequence ID" value="ABC92375.1"/>
    <property type="molecule type" value="Genomic_DNA"/>
</dbReference>
<organism evidence="7 8">
    <name type="scientific">Rhizobium etli (strain ATCC 51251 / DSM 11541 / JCM 21823 / NBRC 15573 / CFN 42)</name>
    <dbReference type="NCBI Taxonomy" id="347834"/>
    <lineage>
        <taxon>Bacteria</taxon>
        <taxon>Pseudomonadati</taxon>
        <taxon>Pseudomonadota</taxon>
        <taxon>Alphaproteobacteria</taxon>
        <taxon>Hyphomicrobiales</taxon>
        <taxon>Rhizobiaceae</taxon>
        <taxon>Rhizobium/Agrobacterium group</taxon>
        <taxon>Rhizobium</taxon>
    </lineage>
</organism>
<accession>Q2K461</accession>
<evidence type="ECO:0000256" key="3">
    <source>
        <dbReference type="ARBA" id="ARBA00055068"/>
    </source>
</evidence>
<evidence type="ECO:0000256" key="5">
    <source>
        <dbReference type="ARBA" id="ARBA00066788"/>
    </source>
</evidence>
<comment type="pathway">
    <text evidence="4">Amine and polyamine degradation; putrescine degradation; 4-aminobutanoate from putrescine: step 4/4.</text>
</comment>
<evidence type="ECO:0000313" key="8">
    <source>
        <dbReference type="Proteomes" id="UP000001936"/>
    </source>
</evidence>
<dbReference type="PROSITE" id="PS51273">
    <property type="entry name" value="GATASE_TYPE_1"/>
    <property type="match status" value="1"/>
</dbReference>
<dbReference type="GO" id="GO:0006598">
    <property type="term" value="P:polyamine catabolic process"/>
    <property type="evidence" value="ECO:0007669"/>
    <property type="project" value="TreeGrafter"/>
</dbReference>
<dbReference type="Pfam" id="PF07722">
    <property type="entry name" value="Peptidase_C26"/>
    <property type="match status" value="1"/>
</dbReference>
<comment type="function">
    <text evidence="3">Involved in the breakdown of putrescine via hydrolysis of the gamma-glutamyl linkage of gamma-glutamyl-gamma-aminobutyrate.</text>
</comment>
<dbReference type="PANTHER" id="PTHR43235">
    <property type="entry name" value="GLUTAMINE AMIDOTRANSFERASE PB2B2.05-RELATED"/>
    <property type="match status" value="1"/>
</dbReference>
<dbReference type="eggNOG" id="COG2071">
    <property type="taxonomic scope" value="Bacteria"/>
</dbReference>
<dbReference type="GO" id="GO:0005829">
    <property type="term" value="C:cytosol"/>
    <property type="evidence" value="ECO:0007669"/>
    <property type="project" value="TreeGrafter"/>
</dbReference>
<dbReference type="MEROPS" id="C26.961"/>
<comment type="similarity">
    <text evidence="1">Belongs to the peptidase C26 family.</text>
</comment>
<evidence type="ECO:0000256" key="1">
    <source>
        <dbReference type="ARBA" id="ARBA00011083"/>
    </source>
</evidence>